<dbReference type="Pfam" id="PF18847">
    <property type="entry name" value="LPD29"/>
    <property type="match status" value="1"/>
</dbReference>
<sequence>MSKYFKAIKSYEDLKNQYKNLLKANHPDNGGDLEVMKEINVEYDALFTVWKNKKEVETGEEIKETADSTRTQFYTMFGWEGSNHDWNRSLKEVAQIVRTYVKEKYPTYKFSVRTSYASMCQELHVTLKESPVEIYKTFEELDNDDFWEISKRLFMWGYNDENRINFLNASAEEKKKTIEESNSKYAHILNDVTKAVIEDVDAFVKSYNYEDCDGMIDYFDVDFYYFGCCQDNGAGIKIVPKTARIKNKKASVKTSSKKEEQPQPEQIEAKTNGISYKITQGEDTRDGSELWLVRINETLTREQYLAENKAMKDRGGYYSKFRHAFIFRIDPTEILKGEKTA</sequence>
<evidence type="ECO:0000313" key="4">
    <source>
        <dbReference type="Proteomes" id="UP000003793"/>
    </source>
</evidence>
<reference evidence="3 4" key="1">
    <citation type="submission" date="2009-02" db="EMBL/GenBank/DDBJ databases">
        <authorList>
            <person name="Fulton L."/>
            <person name="Clifton S."/>
            <person name="Fulton B."/>
            <person name="Xu J."/>
            <person name="Minx P."/>
            <person name="Pepin K.H."/>
            <person name="Johnson M."/>
            <person name="Bhonagiri V."/>
            <person name="Nash W.E."/>
            <person name="Mardis E.R."/>
            <person name="Wilson R.K."/>
        </authorList>
    </citation>
    <scope>NUCLEOTIDE SEQUENCE [LARGE SCALE GENOMIC DNA]</scope>
    <source>
        <strain evidence="3 4">ATCC 27758</strain>
    </source>
</reference>
<dbReference type="GeneID" id="92825006"/>
<dbReference type="RefSeq" id="WP_008375411.1">
    <property type="nucleotide sequence ID" value="NZ_CP102277.1"/>
</dbReference>
<organism evidence="3 4">
    <name type="scientific">Coprococcus comes ATCC 27758</name>
    <dbReference type="NCBI Taxonomy" id="470146"/>
    <lineage>
        <taxon>Bacteria</taxon>
        <taxon>Bacillati</taxon>
        <taxon>Bacillota</taxon>
        <taxon>Clostridia</taxon>
        <taxon>Lachnospirales</taxon>
        <taxon>Lachnospiraceae</taxon>
        <taxon>Coprococcus</taxon>
    </lineage>
</organism>
<keyword evidence="1" id="KW-0235">DNA replication</keyword>
<name>C0BA34_9FIRM</name>
<dbReference type="SUPFAM" id="SSF46565">
    <property type="entry name" value="Chaperone J-domain"/>
    <property type="match status" value="1"/>
</dbReference>
<evidence type="ECO:0000256" key="1">
    <source>
        <dbReference type="ARBA" id="ARBA00022705"/>
    </source>
</evidence>
<proteinExistence type="predicted"/>
<dbReference type="Gene3D" id="1.10.287.110">
    <property type="entry name" value="DnaJ domain"/>
    <property type="match status" value="1"/>
</dbReference>
<gene>
    <name evidence="3" type="ORF">COPCOM_02661</name>
</gene>
<dbReference type="Proteomes" id="UP000003793">
    <property type="component" value="Unassembled WGS sequence"/>
</dbReference>
<dbReference type="InterPro" id="IPR036869">
    <property type="entry name" value="J_dom_sf"/>
</dbReference>
<reference evidence="3 4" key="2">
    <citation type="submission" date="2009-03" db="EMBL/GenBank/DDBJ databases">
        <title>Draft genome sequence of Coprococcus comes (ATCC 27758).</title>
        <authorList>
            <person name="Sudarsanam P."/>
            <person name="Ley R."/>
            <person name="Guruge J."/>
            <person name="Turnbaugh P.J."/>
            <person name="Mahowald M."/>
            <person name="Liep D."/>
            <person name="Gordon J."/>
        </authorList>
    </citation>
    <scope>NUCLEOTIDE SEQUENCE [LARGE SCALE GENOMIC DNA]</scope>
    <source>
        <strain evidence="3 4">ATCC 27758</strain>
    </source>
</reference>
<evidence type="ECO:0000259" key="2">
    <source>
        <dbReference type="Pfam" id="PF18847"/>
    </source>
</evidence>
<evidence type="ECO:0000313" key="3">
    <source>
        <dbReference type="EMBL" id="EEG89676.1"/>
    </source>
</evidence>
<dbReference type="GO" id="GO:0006260">
    <property type="term" value="P:DNA replication"/>
    <property type="evidence" value="ECO:0007669"/>
    <property type="project" value="UniProtKB-KW"/>
</dbReference>
<accession>C0BA34</accession>
<comment type="caution">
    <text evidence="3">The sequence shown here is derived from an EMBL/GenBank/DDBJ whole genome shotgun (WGS) entry which is preliminary data.</text>
</comment>
<protein>
    <recommendedName>
        <fullName evidence="2">Large polyvalent protein associated domain-containing protein</fullName>
    </recommendedName>
</protein>
<dbReference type="EMBL" id="ABVR01000041">
    <property type="protein sequence ID" value="EEG89676.1"/>
    <property type="molecule type" value="Genomic_DNA"/>
</dbReference>
<feature type="domain" description="Large polyvalent protein associated" evidence="2">
    <location>
        <begin position="90"/>
        <end position="143"/>
    </location>
</feature>
<dbReference type="HOGENOM" id="CLU_813641_0_0_9"/>
<dbReference type="InterPro" id="IPR041311">
    <property type="entry name" value="LPD29"/>
</dbReference>
<dbReference type="AlphaFoldDB" id="C0BA34"/>